<keyword evidence="2" id="KW-1185">Reference proteome</keyword>
<evidence type="ECO:0000313" key="1">
    <source>
        <dbReference type="EMBL" id="KAG5623568.1"/>
    </source>
</evidence>
<accession>A0A9J6AG66</accession>
<protein>
    <submittedName>
        <fullName evidence="1">Uncharacterized protein</fullName>
    </submittedName>
</protein>
<proteinExistence type="predicted"/>
<comment type="caution">
    <text evidence="1">The sequence shown here is derived from an EMBL/GenBank/DDBJ whole genome shotgun (WGS) entry which is preliminary data.</text>
</comment>
<name>A0A9J6AG66_SOLCO</name>
<sequence length="63" mass="7322">MTEEFVPRHLPMRQAKQNHLTVSIGLKKKTREKYFKLLLMGNQSFLIHALVIESLKLVTQLSS</sequence>
<gene>
    <name evidence="1" type="ORF">H5410_008786</name>
</gene>
<evidence type="ECO:0000313" key="2">
    <source>
        <dbReference type="Proteomes" id="UP000824120"/>
    </source>
</evidence>
<dbReference type="AlphaFoldDB" id="A0A9J6AG66"/>
<organism evidence="1 2">
    <name type="scientific">Solanum commersonii</name>
    <name type="common">Commerson's wild potato</name>
    <name type="synonym">Commerson's nightshade</name>
    <dbReference type="NCBI Taxonomy" id="4109"/>
    <lineage>
        <taxon>Eukaryota</taxon>
        <taxon>Viridiplantae</taxon>
        <taxon>Streptophyta</taxon>
        <taxon>Embryophyta</taxon>
        <taxon>Tracheophyta</taxon>
        <taxon>Spermatophyta</taxon>
        <taxon>Magnoliopsida</taxon>
        <taxon>eudicotyledons</taxon>
        <taxon>Gunneridae</taxon>
        <taxon>Pentapetalae</taxon>
        <taxon>asterids</taxon>
        <taxon>lamiids</taxon>
        <taxon>Solanales</taxon>
        <taxon>Solanaceae</taxon>
        <taxon>Solanoideae</taxon>
        <taxon>Solaneae</taxon>
        <taxon>Solanum</taxon>
    </lineage>
</organism>
<dbReference type="Proteomes" id="UP000824120">
    <property type="component" value="Chromosome 2"/>
</dbReference>
<reference evidence="1 2" key="1">
    <citation type="submission" date="2020-09" db="EMBL/GenBank/DDBJ databases">
        <title>De no assembly of potato wild relative species, Solanum commersonii.</title>
        <authorList>
            <person name="Cho K."/>
        </authorList>
    </citation>
    <scope>NUCLEOTIDE SEQUENCE [LARGE SCALE GENOMIC DNA]</scope>
    <source>
        <strain evidence="1">LZ3.2</strain>
        <tissue evidence="1">Leaf</tissue>
    </source>
</reference>
<dbReference type="EMBL" id="JACXVP010000002">
    <property type="protein sequence ID" value="KAG5623568.1"/>
    <property type="molecule type" value="Genomic_DNA"/>
</dbReference>